<reference evidence="2" key="2">
    <citation type="submission" date="2019-07" db="EMBL/GenBank/DDBJ databases">
        <authorList>
            <person name="Yang Y."/>
            <person name="Bocs S."/>
            <person name="Baudouin L."/>
        </authorList>
    </citation>
    <scope>NUCLEOTIDE SEQUENCE</scope>
    <source>
        <tissue evidence="2">Spear leaf of Hainan Tall coconut</tissue>
    </source>
</reference>
<comment type="caution">
    <text evidence="2">The sequence shown here is derived from an EMBL/GenBank/DDBJ whole genome shotgun (WGS) entry which is preliminary data.</text>
</comment>
<evidence type="ECO:0000313" key="3">
    <source>
        <dbReference type="Proteomes" id="UP000797356"/>
    </source>
</evidence>
<dbReference type="Proteomes" id="UP000797356">
    <property type="component" value="Chromosome 12"/>
</dbReference>
<feature type="coiled-coil region" evidence="1">
    <location>
        <begin position="168"/>
        <end position="198"/>
    </location>
</feature>
<sequence length="274" mass="31213">MLISIEQSLNQRHGKALVAFARSEAPNGSMEFFDNQIFIGELALTNLALAKQLIEVAHDMMMLEKGFRAFANICQAWSNKVTTVTVEKITALKCLQATIDQEKEVVEQEKQEEEISQLRVELKSAYVDLESTLIELELTHKDLESVEWIIESQESQIRRKRCDVSWLRKECNGCIKELEEERKKLQSSKLESASAKEEAKSARTALSQIYENGLDVVGKIYSKLDLSRITILRSDDKDESTEAIAASTDDDCHGTYLDFWRSHLNTSHHRVDSD</sequence>
<evidence type="ECO:0000256" key="1">
    <source>
        <dbReference type="SAM" id="Coils"/>
    </source>
</evidence>
<evidence type="ECO:0000313" key="2">
    <source>
        <dbReference type="EMBL" id="KAG1365106.1"/>
    </source>
</evidence>
<dbReference type="AlphaFoldDB" id="A0A8K0NAB2"/>
<keyword evidence="1" id="KW-0175">Coiled coil</keyword>
<keyword evidence="3" id="KW-1185">Reference proteome</keyword>
<gene>
    <name evidence="2" type="ORF">COCNU_12G001060</name>
</gene>
<reference evidence="2" key="1">
    <citation type="journal article" date="2017" name="Gigascience">
        <title>The genome draft of coconut (Cocos nucifera).</title>
        <authorList>
            <person name="Xiao Y."/>
            <person name="Xu P."/>
            <person name="Fan H."/>
            <person name="Baudouin L."/>
            <person name="Xia W."/>
            <person name="Bocs S."/>
            <person name="Xu J."/>
            <person name="Li Q."/>
            <person name="Guo A."/>
            <person name="Zhou L."/>
            <person name="Li J."/>
            <person name="Wu Y."/>
            <person name="Ma Z."/>
            <person name="Armero A."/>
            <person name="Issali A.E."/>
            <person name="Liu N."/>
            <person name="Peng M."/>
            <person name="Yang Y."/>
        </authorList>
    </citation>
    <scope>NUCLEOTIDE SEQUENCE</scope>
    <source>
        <tissue evidence="2">Spear leaf of Hainan Tall coconut</tissue>
    </source>
</reference>
<accession>A0A8K0NAB2</accession>
<organism evidence="2 3">
    <name type="scientific">Cocos nucifera</name>
    <name type="common">Coconut palm</name>
    <dbReference type="NCBI Taxonomy" id="13894"/>
    <lineage>
        <taxon>Eukaryota</taxon>
        <taxon>Viridiplantae</taxon>
        <taxon>Streptophyta</taxon>
        <taxon>Embryophyta</taxon>
        <taxon>Tracheophyta</taxon>
        <taxon>Spermatophyta</taxon>
        <taxon>Magnoliopsida</taxon>
        <taxon>Liliopsida</taxon>
        <taxon>Arecaceae</taxon>
        <taxon>Arecoideae</taxon>
        <taxon>Cocoseae</taxon>
        <taxon>Attaleinae</taxon>
        <taxon>Cocos</taxon>
    </lineage>
</organism>
<dbReference type="EMBL" id="CM017883">
    <property type="protein sequence ID" value="KAG1365106.1"/>
    <property type="molecule type" value="Genomic_DNA"/>
</dbReference>
<feature type="coiled-coil region" evidence="1">
    <location>
        <begin position="92"/>
        <end position="128"/>
    </location>
</feature>
<proteinExistence type="predicted"/>
<protein>
    <submittedName>
        <fullName evidence="2">Uncharacterized protein</fullName>
    </submittedName>
</protein>
<name>A0A8K0NAB2_COCNU</name>